<dbReference type="InterPro" id="IPR036640">
    <property type="entry name" value="ABC1_TM_sf"/>
</dbReference>
<feature type="transmembrane region" description="Helical" evidence="7">
    <location>
        <begin position="158"/>
        <end position="176"/>
    </location>
</feature>
<evidence type="ECO:0000259" key="9">
    <source>
        <dbReference type="PROSITE" id="PS50929"/>
    </source>
</evidence>
<feature type="transmembrane region" description="Helical" evidence="7">
    <location>
        <begin position="129"/>
        <end position="152"/>
    </location>
</feature>
<keyword evidence="5 7" id="KW-1133">Transmembrane helix</keyword>
<evidence type="ECO:0000256" key="6">
    <source>
        <dbReference type="ARBA" id="ARBA00023136"/>
    </source>
</evidence>
<dbReference type="GO" id="GO:0005886">
    <property type="term" value="C:plasma membrane"/>
    <property type="evidence" value="ECO:0007669"/>
    <property type="project" value="UniProtKB-SubCell"/>
</dbReference>
<accession>A0A6V7R6E7</accession>
<dbReference type="InterPro" id="IPR011527">
    <property type="entry name" value="ABC1_TM_dom"/>
</dbReference>
<dbReference type="AlphaFoldDB" id="A0A6V7R6E7"/>
<dbReference type="PANTHER" id="PTHR24221:SF654">
    <property type="entry name" value="ATP-BINDING CASSETTE SUB-FAMILY B MEMBER 6"/>
    <property type="match status" value="1"/>
</dbReference>
<dbReference type="GO" id="GO:0005524">
    <property type="term" value="F:ATP binding"/>
    <property type="evidence" value="ECO:0007669"/>
    <property type="project" value="UniProtKB-KW"/>
</dbReference>
<keyword evidence="4 10" id="KW-0067">ATP-binding</keyword>
<organism evidence="10 11">
    <name type="scientific">Phocicoccus schoeneichii</name>
    <dbReference type="NCBI Taxonomy" id="1812261"/>
    <lineage>
        <taxon>Bacteria</taxon>
        <taxon>Bacillati</taxon>
        <taxon>Bacillota</taxon>
        <taxon>Bacilli</taxon>
        <taxon>Bacillales</taxon>
        <taxon>Salinicoccaceae</taxon>
        <taxon>Phocicoccus</taxon>
    </lineage>
</organism>
<dbReference type="GO" id="GO:0016887">
    <property type="term" value="F:ATP hydrolysis activity"/>
    <property type="evidence" value="ECO:0007669"/>
    <property type="project" value="InterPro"/>
</dbReference>
<feature type="transmembrane region" description="Helical" evidence="7">
    <location>
        <begin position="241"/>
        <end position="265"/>
    </location>
</feature>
<dbReference type="GO" id="GO:0034040">
    <property type="term" value="F:ATPase-coupled lipid transmembrane transporter activity"/>
    <property type="evidence" value="ECO:0007669"/>
    <property type="project" value="TreeGrafter"/>
</dbReference>
<dbReference type="Gene3D" id="1.20.1560.10">
    <property type="entry name" value="ABC transporter type 1, transmembrane domain"/>
    <property type="match status" value="1"/>
</dbReference>
<evidence type="ECO:0000259" key="8">
    <source>
        <dbReference type="PROSITE" id="PS50893"/>
    </source>
</evidence>
<dbReference type="Pfam" id="PF00664">
    <property type="entry name" value="ABC_membrane"/>
    <property type="match status" value="1"/>
</dbReference>
<feature type="transmembrane region" description="Helical" evidence="7">
    <location>
        <begin position="20"/>
        <end position="43"/>
    </location>
</feature>
<reference evidence="10 11" key="1">
    <citation type="submission" date="2020-07" db="EMBL/GenBank/DDBJ databases">
        <authorList>
            <person name="Criscuolo A."/>
        </authorList>
    </citation>
    <scope>NUCLEOTIDE SEQUENCE [LARGE SCALE GENOMIC DNA]</scope>
    <source>
        <strain evidence="11">CIP 111030</strain>
    </source>
</reference>
<dbReference type="Gene3D" id="3.40.50.300">
    <property type="entry name" value="P-loop containing nucleotide triphosphate hydrolases"/>
    <property type="match status" value="1"/>
</dbReference>
<comment type="caution">
    <text evidence="10">The sequence shown here is derived from an EMBL/GenBank/DDBJ whole genome shotgun (WGS) entry which is preliminary data.</text>
</comment>
<dbReference type="PANTHER" id="PTHR24221">
    <property type="entry name" value="ATP-BINDING CASSETTE SUB-FAMILY B"/>
    <property type="match status" value="1"/>
</dbReference>
<dbReference type="SUPFAM" id="SSF90123">
    <property type="entry name" value="ABC transporter transmembrane region"/>
    <property type="match status" value="1"/>
</dbReference>
<keyword evidence="2 7" id="KW-0812">Transmembrane</keyword>
<feature type="domain" description="ABC transporter" evidence="8">
    <location>
        <begin position="329"/>
        <end position="532"/>
    </location>
</feature>
<keyword evidence="6 7" id="KW-0472">Membrane</keyword>
<dbReference type="CDD" id="cd03228">
    <property type="entry name" value="ABCC_MRP_Like"/>
    <property type="match status" value="1"/>
</dbReference>
<dbReference type="Pfam" id="PF00005">
    <property type="entry name" value="ABC_tran"/>
    <property type="match status" value="1"/>
</dbReference>
<evidence type="ECO:0000256" key="5">
    <source>
        <dbReference type="ARBA" id="ARBA00022989"/>
    </source>
</evidence>
<feature type="transmembrane region" description="Helical" evidence="7">
    <location>
        <begin position="277"/>
        <end position="297"/>
    </location>
</feature>
<dbReference type="InterPro" id="IPR039421">
    <property type="entry name" value="Type_1_exporter"/>
</dbReference>
<comment type="subcellular location">
    <subcellularLocation>
        <location evidence="1">Cell membrane</location>
        <topology evidence="1">Multi-pass membrane protein</topology>
    </subcellularLocation>
</comment>
<dbReference type="EMBL" id="CAJEWE010000006">
    <property type="protein sequence ID" value="CAD2072598.1"/>
    <property type="molecule type" value="Genomic_DNA"/>
</dbReference>
<dbReference type="PROSITE" id="PS50893">
    <property type="entry name" value="ABC_TRANSPORTER_2"/>
    <property type="match status" value="1"/>
</dbReference>
<dbReference type="RefSeq" id="WP_186085029.1">
    <property type="nucleotide sequence ID" value="NZ_BMDB01000001.1"/>
</dbReference>
<evidence type="ECO:0000313" key="10">
    <source>
        <dbReference type="EMBL" id="CAD2072598.1"/>
    </source>
</evidence>
<feature type="transmembrane region" description="Helical" evidence="7">
    <location>
        <begin position="55"/>
        <end position="75"/>
    </location>
</feature>
<name>A0A6V7R6E7_9BACL</name>
<dbReference type="SMART" id="SM00382">
    <property type="entry name" value="AAA"/>
    <property type="match status" value="1"/>
</dbReference>
<dbReference type="InterPro" id="IPR003439">
    <property type="entry name" value="ABC_transporter-like_ATP-bd"/>
</dbReference>
<dbReference type="CDD" id="cd07346">
    <property type="entry name" value="ABC_6TM_exporters"/>
    <property type="match status" value="1"/>
</dbReference>
<protein>
    <submittedName>
        <fullName evidence="10">Multidrug export ATP-binding/permease protein</fullName>
    </submittedName>
</protein>
<gene>
    <name evidence="10" type="ORF">JEOSCH030_00328</name>
</gene>
<feature type="domain" description="ABC transmembrane type-1" evidence="9">
    <location>
        <begin position="20"/>
        <end position="301"/>
    </location>
</feature>
<dbReference type="SUPFAM" id="SSF52540">
    <property type="entry name" value="P-loop containing nucleoside triphosphate hydrolases"/>
    <property type="match status" value="1"/>
</dbReference>
<evidence type="ECO:0000313" key="11">
    <source>
        <dbReference type="Proteomes" id="UP000521032"/>
    </source>
</evidence>
<evidence type="ECO:0000256" key="7">
    <source>
        <dbReference type="SAM" id="Phobius"/>
    </source>
</evidence>
<dbReference type="PROSITE" id="PS50929">
    <property type="entry name" value="ABC_TM1F"/>
    <property type="match status" value="1"/>
</dbReference>
<dbReference type="Proteomes" id="UP000521032">
    <property type="component" value="Unassembled WGS sequence"/>
</dbReference>
<evidence type="ECO:0000256" key="2">
    <source>
        <dbReference type="ARBA" id="ARBA00022692"/>
    </source>
</evidence>
<sequence>MSFNKTYIFHYIKQFKKENLIMFLILMLGSLSLTAWGFSTSFVLTSLANKHMESFYFWVSIMIISLIIWSIQIHLDSWYYTKTVQKMNIEIRKDIAHHVGQMEYQDFQKKDTGEYTSWMTNDINMINDYGYATLHMIITQILTILFGSIALFTFHYSLNILVIMLAIIMIVVPKFFSKQMDKNINDVSNENESFTKHSNDIFDNYTLYYSTNNEETITKKFVNASQSLADKKLSLAKLTGAMYGTTNFVSLFSQVIIILVASILFLKDLSPIGTITAAQYFSATIFTSLIGLSANYVELKTTQPIFEKFFESKKRSVSKAHLSEILDGIEFSNVSVKYDQLKILDQVNFKFELGKKYALVGPSGSGKSTILKLLMGLIIDYEGTITVDGKDIRNFSKESWVNHFAYLEQTATIINGTLSENINISITNKPKEITELLNFVGLSYWLNGKNIDEYIVTHKKLSGGQKQKLSYARALMKDAKIILFDEGTSALDRESALVIEDHLLSSNKTVIIITHQLTDRLRQKIDKVYYLR</sequence>
<dbReference type="InterPro" id="IPR003593">
    <property type="entry name" value="AAA+_ATPase"/>
</dbReference>
<dbReference type="InterPro" id="IPR027417">
    <property type="entry name" value="P-loop_NTPase"/>
</dbReference>
<keyword evidence="11" id="KW-1185">Reference proteome</keyword>
<dbReference type="GO" id="GO:0140359">
    <property type="term" value="F:ABC-type transporter activity"/>
    <property type="evidence" value="ECO:0007669"/>
    <property type="project" value="InterPro"/>
</dbReference>
<evidence type="ECO:0000256" key="3">
    <source>
        <dbReference type="ARBA" id="ARBA00022741"/>
    </source>
</evidence>
<proteinExistence type="predicted"/>
<keyword evidence="3" id="KW-0547">Nucleotide-binding</keyword>
<evidence type="ECO:0000256" key="1">
    <source>
        <dbReference type="ARBA" id="ARBA00004651"/>
    </source>
</evidence>
<evidence type="ECO:0000256" key="4">
    <source>
        <dbReference type="ARBA" id="ARBA00022840"/>
    </source>
</evidence>